<evidence type="ECO:0000313" key="1">
    <source>
        <dbReference type="EMBL" id="SVE20036.1"/>
    </source>
</evidence>
<reference evidence="1" key="1">
    <citation type="submission" date="2018-05" db="EMBL/GenBank/DDBJ databases">
        <authorList>
            <person name="Lanie J.A."/>
            <person name="Ng W.-L."/>
            <person name="Kazmierczak K.M."/>
            <person name="Andrzejewski T.M."/>
            <person name="Davidsen T.M."/>
            <person name="Wayne K.J."/>
            <person name="Tettelin H."/>
            <person name="Glass J.I."/>
            <person name="Rusch D."/>
            <person name="Podicherti R."/>
            <person name="Tsui H.-C.T."/>
            <person name="Winkler M.E."/>
        </authorList>
    </citation>
    <scope>NUCLEOTIDE SEQUENCE</scope>
</reference>
<dbReference type="AlphaFoldDB" id="A0A383BIL8"/>
<organism evidence="1">
    <name type="scientific">marine metagenome</name>
    <dbReference type="NCBI Taxonomy" id="408172"/>
    <lineage>
        <taxon>unclassified sequences</taxon>
        <taxon>metagenomes</taxon>
        <taxon>ecological metagenomes</taxon>
    </lineage>
</organism>
<dbReference type="EMBL" id="UINC01200925">
    <property type="protein sequence ID" value="SVE20036.1"/>
    <property type="molecule type" value="Genomic_DNA"/>
</dbReference>
<sequence length="74" mass="8061">MAAVHITDNFDALKDIFSKRVDSTDSKLRKILVQVGHCSKSVGAEEIFQFFDEHANESDLVSIAGCDGACFNAP</sequence>
<proteinExistence type="predicted"/>
<accession>A0A383BIL8</accession>
<feature type="non-terminal residue" evidence="1">
    <location>
        <position position="74"/>
    </location>
</feature>
<name>A0A383BIL8_9ZZZZ</name>
<protein>
    <submittedName>
        <fullName evidence="1">Uncharacterized protein</fullName>
    </submittedName>
</protein>
<gene>
    <name evidence="1" type="ORF">METZ01_LOCUS472890</name>
</gene>